<feature type="compositionally biased region" description="Basic and acidic residues" evidence="1">
    <location>
        <begin position="90"/>
        <end position="103"/>
    </location>
</feature>
<feature type="compositionally biased region" description="Polar residues" evidence="1">
    <location>
        <begin position="22"/>
        <end position="33"/>
    </location>
</feature>
<reference evidence="2" key="1">
    <citation type="submission" date="2022-11" db="EMBL/GenBank/DDBJ databases">
        <authorList>
            <person name="Petersen C."/>
        </authorList>
    </citation>
    <scope>NUCLEOTIDE SEQUENCE</scope>
    <source>
        <strain evidence="2">IBT 30069</strain>
    </source>
</reference>
<evidence type="ECO:0000256" key="1">
    <source>
        <dbReference type="SAM" id="MobiDB-lite"/>
    </source>
</evidence>
<proteinExistence type="predicted"/>
<name>A0A9W9EGB1_9EURO</name>
<protein>
    <submittedName>
        <fullName evidence="2">Uncharacterized protein</fullName>
    </submittedName>
</protein>
<reference evidence="2" key="2">
    <citation type="journal article" date="2023" name="IMA Fungus">
        <title>Comparative genomic study of the Penicillium genus elucidates a diverse pangenome and 15 lateral gene transfer events.</title>
        <authorList>
            <person name="Petersen C."/>
            <person name="Sorensen T."/>
            <person name="Nielsen M.R."/>
            <person name="Sondergaard T.E."/>
            <person name="Sorensen J.L."/>
            <person name="Fitzpatrick D.A."/>
            <person name="Frisvad J.C."/>
            <person name="Nielsen K.L."/>
        </authorList>
    </citation>
    <scope>NUCLEOTIDE SEQUENCE</scope>
    <source>
        <strain evidence="2">IBT 30069</strain>
    </source>
</reference>
<dbReference type="EMBL" id="JAPQKH010000011">
    <property type="protein sequence ID" value="KAJ5081264.1"/>
    <property type="molecule type" value="Genomic_DNA"/>
</dbReference>
<sequence length="133" mass="15399">MSNIFRRTSDFFKHYDERRGSVDSTKSTPSEPNQAIVDSPQAEVPRDAPVESTPSRTPLDYYNLSYANQISKIRQPKQRRWSLTRQEDEESKKKRQLEQLEKDRSEFAATRKYVQARRRSAGAGIGFEGGWQG</sequence>
<dbReference type="OrthoDB" id="4346678at2759"/>
<dbReference type="AlphaFoldDB" id="A0A9W9EGB1"/>
<accession>A0A9W9EGB1</accession>
<feature type="region of interest" description="Disordered" evidence="1">
    <location>
        <begin position="15"/>
        <end position="61"/>
    </location>
</feature>
<evidence type="ECO:0000313" key="2">
    <source>
        <dbReference type="EMBL" id="KAJ5081264.1"/>
    </source>
</evidence>
<dbReference type="Proteomes" id="UP001149165">
    <property type="component" value="Unassembled WGS sequence"/>
</dbReference>
<comment type="caution">
    <text evidence="2">The sequence shown here is derived from an EMBL/GenBank/DDBJ whole genome shotgun (WGS) entry which is preliminary data.</text>
</comment>
<feature type="region of interest" description="Disordered" evidence="1">
    <location>
        <begin position="75"/>
        <end position="103"/>
    </location>
</feature>
<organism evidence="2 3">
    <name type="scientific">Penicillium angulare</name>
    <dbReference type="NCBI Taxonomy" id="116970"/>
    <lineage>
        <taxon>Eukaryota</taxon>
        <taxon>Fungi</taxon>
        <taxon>Dikarya</taxon>
        <taxon>Ascomycota</taxon>
        <taxon>Pezizomycotina</taxon>
        <taxon>Eurotiomycetes</taxon>
        <taxon>Eurotiomycetidae</taxon>
        <taxon>Eurotiales</taxon>
        <taxon>Aspergillaceae</taxon>
        <taxon>Penicillium</taxon>
    </lineage>
</organism>
<evidence type="ECO:0000313" key="3">
    <source>
        <dbReference type="Proteomes" id="UP001149165"/>
    </source>
</evidence>
<keyword evidence="3" id="KW-1185">Reference proteome</keyword>
<gene>
    <name evidence="2" type="ORF">N7456_013502</name>
</gene>